<keyword evidence="5" id="KW-0808">Transferase</keyword>
<evidence type="ECO:0000259" key="18">
    <source>
        <dbReference type="PROSITE" id="PS50222"/>
    </source>
</evidence>
<dbReference type="AlphaFoldDB" id="A0AAU9IW57"/>
<evidence type="ECO:0000256" key="12">
    <source>
        <dbReference type="ARBA" id="ARBA00024334"/>
    </source>
</evidence>
<dbReference type="CDD" id="cd00051">
    <property type="entry name" value="EFh"/>
    <property type="match status" value="2"/>
</dbReference>
<dbReference type="InterPro" id="IPR011992">
    <property type="entry name" value="EF-hand-dom_pair"/>
</dbReference>
<evidence type="ECO:0000256" key="7">
    <source>
        <dbReference type="ARBA" id="ARBA00022737"/>
    </source>
</evidence>
<evidence type="ECO:0000256" key="6">
    <source>
        <dbReference type="ARBA" id="ARBA00022723"/>
    </source>
</evidence>
<evidence type="ECO:0000256" key="8">
    <source>
        <dbReference type="ARBA" id="ARBA00022741"/>
    </source>
</evidence>
<proteinExistence type="inferred from homology"/>
<dbReference type="InterPro" id="IPR017441">
    <property type="entry name" value="Protein_kinase_ATP_BS"/>
</dbReference>
<dbReference type="PANTHER" id="PTHR24349">
    <property type="entry name" value="SERINE/THREONINE-PROTEIN KINASE"/>
    <property type="match status" value="1"/>
</dbReference>
<evidence type="ECO:0000256" key="4">
    <source>
        <dbReference type="ARBA" id="ARBA00022527"/>
    </source>
</evidence>
<dbReference type="GO" id="GO:0004674">
    <property type="term" value="F:protein serine/threonine kinase activity"/>
    <property type="evidence" value="ECO:0007669"/>
    <property type="project" value="UniProtKB-KW"/>
</dbReference>
<dbReference type="GO" id="GO:0005509">
    <property type="term" value="F:calcium ion binding"/>
    <property type="evidence" value="ECO:0007669"/>
    <property type="project" value="InterPro"/>
</dbReference>
<protein>
    <recommendedName>
        <fullName evidence="3">non-specific serine/threonine protein kinase</fullName>
        <ecNumber evidence="3">2.7.11.1</ecNumber>
    </recommendedName>
</protein>
<dbReference type="EC" id="2.7.11.1" evidence="3"/>
<evidence type="ECO:0000256" key="13">
    <source>
        <dbReference type="ARBA" id="ARBA00047899"/>
    </source>
</evidence>
<keyword evidence="4 16" id="KW-0723">Serine/threonine-protein kinase</keyword>
<evidence type="ECO:0000256" key="11">
    <source>
        <dbReference type="ARBA" id="ARBA00022840"/>
    </source>
</evidence>
<reference evidence="19" key="1">
    <citation type="submission" date="2021-09" db="EMBL/GenBank/DDBJ databases">
        <authorList>
            <consortium name="AG Swart"/>
            <person name="Singh M."/>
            <person name="Singh A."/>
            <person name="Seah K."/>
            <person name="Emmerich C."/>
        </authorList>
    </citation>
    <scope>NUCLEOTIDE SEQUENCE</scope>
    <source>
        <strain evidence="19">ATCC30299</strain>
    </source>
</reference>
<dbReference type="SUPFAM" id="SSF56112">
    <property type="entry name" value="Protein kinase-like (PK-like)"/>
    <property type="match status" value="1"/>
</dbReference>
<evidence type="ECO:0000256" key="15">
    <source>
        <dbReference type="PROSITE-ProRule" id="PRU10141"/>
    </source>
</evidence>
<dbReference type="GO" id="GO:0005524">
    <property type="term" value="F:ATP binding"/>
    <property type="evidence" value="ECO:0007669"/>
    <property type="project" value="UniProtKB-UniRule"/>
</dbReference>
<evidence type="ECO:0000256" key="16">
    <source>
        <dbReference type="RuleBase" id="RU000304"/>
    </source>
</evidence>
<dbReference type="FunFam" id="3.30.200.20:FF:000315">
    <property type="entry name" value="Calcium-dependent protein kinase 3"/>
    <property type="match status" value="1"/>
</dbReference>
<keyword evidence="11 15" id="KW-0067">ATP-binding</keyword>
<feature type="domain" description="EF-hand" evidence="18">
    <location>
        <begin position="340"/>
        <end position="375"/>
    </location>
</feature>
<dbReference type="SMART" id="SM00054">
    <property type="entry name" value="EFh"/>
    <property type="match status" value="4"/>
</dbReference>
<dbReference type="PROSITE" id="PS00108">
    <property type="entry name" value="PROTEIN_KINASE_ST"/>
    <property type="match status" value="1"/>
</dbReference>
<dbReference type="FunFam" id="1.10.238.10:FF:000001">
    <property type="entry name" value="Calmodulin 1"/>
    <property type="match status" value="1"/>
</dbReference>
<dbReference type="FunFam" id="1.10.510.10:FF:000571">
    <property type="entry name" value="Maternal embryonic leucine zipper kinase"/>
    <property type="match status" value="1"/>
</dbReference>
<name>A0AAU9IW57_9CILI</name>
<feature type="domain" description="Protein kinase" evidence="17">
    <location>
        <begin position="42"/>
        <end position="295"/>
    </location>
</feature>
<dbReference type="InterPro" id="IPR000719">
    <property type="entry name" value="Prot_kinase_dom"/>
</dbReference>
<evidence type="ECO:0000313" key="19">
    <source>
        <dbReference type="EMBL" id="CAG9317745.1"/>
    </source>
</evidence>
<dbReference type="InterPro" id="IPR018247">
    <property type="entry name" value="EF_Hand_1_Ca_BS"/>
</dbReference>
<dbReference type="CDD" id="cd05117">
    <property type="entry name" value="STKc_CAMK"/>
    <property type="match status" value="1"/>
</dbReference>
<dbReference type="PROSITE" id="PS50222">
    <property type="entry name" value="EF_HAND_2"/>
    <property type="match status" value="3"/>
</dbReference>
<feature type="domain" description="EF-hand" evidence="18">
    <location>
        <begin position="413"/>
        <end position="448"/>
    </location>
</feature>
<keyword evidence="8 15" id="KW-0547">Nucleotide-binding</keyword>
<evidence type="ECO:0000313" key="20">
    <source>
        <dbReference type="Proteomes" id="UP001162131"/>
    </source>
</evidence>
<evidence type="ECO:0000256" key="1">
    <source>
        <dbReference type="ARBA" id="ARBA00001946"/>
    </source>
</evidence>
<dbReference type="SUPFAM" id="SSF47473">
    <property type="entry name" value="EF-hand"/>
    <property type="match status" value="1"/>
</dbReference>
<accession>A0AAU9IW57</accession>
<feature type="domain" description="EF-hand" evidence="18">
    <location>
        <begin position="377"/>
        <end position="412"/>
    </location>
</feature>
<dbReference type="PROSITE" id="PS00107">
    <property type="entry name" value="PROTEIN_KINASE_ATP"/>
    <property type="match status" value="1"/>
</dbReference>
<evidence type="ECO:0000256" key="9">
    <source>
        <dbReference type="ARBA" id="ARBA00022777"/>
    </source>
</evidence>
<evidence type="ECO:0000256" key="10">
    <source>
        <dbReference type="ARBA" id="ARBA00022837"/>
    </source>
</evidence>
<evidence type="ECO:0000256" key="2">
    <source>
        <dbReference type="ARBA" id="ARBA00011245"/>
    </source>
</evidence>
<evidence type="ECO:0000256" key="3">
    <source>
        <dbReference type="ARBA" id="ARBA00012513"/>
    </source>
</evidence>
<dbReference type="Gene3D" id="3.30.200.20">
    <property type="entry name" value="Phosphorylase Kinase, domain 1"/>
    <property type="match status" value="1"/>
</dbReference>
<gene>
    <name evidence="19" type="ORF">BSTOLATCC_MIC18987</name>
</gene>
<dbReference type="SMART" id="SM00220">
    <property type="entry name" value="S_TKc"/>
    <property type="match status" value="1"/>
</dbReference>
<evidence type="ECO:0000256" key="14">
    <source>
        <dbReference type="ARBA" id="ARBA00048679"/>
    </source>
</evidence>
<dbReference type="Proteomes" id="UP001162131">
    <property type="component" value="Unassembled WGS sequence"/>
</dbReference>
<dbReference type="PROSITE" id="PS00018">
    <property type="entry name" value="EF_HAND_1"/>
    <property type="match status" value="4"/>
</dbReference>
<keyword evidence="7" id="KW-0677">Repeat</keyword>
<comment type="similarity">
    <text evidence="12">Belongs to the protein kinase superfamily. Ser/Thr protein kinase family. CDPK subfamily.</text>
</comment>
<dbReference type="Gene3D" id="1.10.510.10">
    <property type="entry name" value="Transferase(Phosphotransferase) domain 1"/>
    <property type="match status" value="1"/>
</dbReference>
<dbReference type="Pfam" id="PF00069">
    <property type="entry name" value="Pkinase"/>
    <property type="match status" value="1"/>
</dbReference>
<comment type="subunit">
    <text evidence="2">Monomer.</text>
</comment>
<evidence type="ECO:0000256" key="5">
    <source>
        <dbReference type="ARBA" id="ARBA00022679"/>
    </source>
</evidence>
<dbReference type="InterPro" id="IPR002048">
    <property type="entry name" value="EF_hand_dom"/>
</dbReference>
<evidence type="ECO:0000259" key="17">
    <source>
        <dbReference type="PROSITE" id="PS50011"/>
    </source>
</evidence>
<comment type="caution">
    <text evidence="19">The sequence shown here is derived from an EMBL/GenBank/DDBJ whole genome shotgun (WGS) entry which is preliminary data.</text>
</comment>
<dbReference type="Gene3D" id="1.10.238.10">
    <property type="entry name" value="EF-hand"/>
    <property type="match status" value="2"/>
</dbReference>
<keyword evidence="10" id="KW-0106">Calcium</keyword>
<keyword evidence="9" id="KW-0418">Kinase</keyword>
<keyword evidence="6" id="KW-0479">Metal-binding</keyword>
<organism evidence="19 20">
    <name type="scientific">Blepharisma stoltei</name>
    <dbReference type="NCBI Taxonomy" id="1481888"/>
    <lineage>
        <taxon>Eukaryota</taxon>
        <taxon>Sar</taxon>
        <taxon>Alveolata</taxon>
        <taxon>Ciliophora</taxon>
        <taxon>Postciliodesmatophora</taxon>
        <taxon>Heterotrichea</taxon>
        <taxon>Heterotrichida</taxon>
        <taxon>Blepharismidae</taxon>
        <taxon>Blepharisma</taxon>
    </lineage>
</organism>
<comment type="cofactor">
    <cofactor evidence="1">
        <name>Mg(2+)</name>
        <dbReference type="ChEBI" id="CHEBI:18420"/>
    </cofactor>
</comment>
<feature type="binding site" evidence="15">
    <location>
        <position position="71"/>
    </location>
    <ligand>
        <name>ATP</name>
        <dbReference type="ChEBI" id="CHEBI:30616"/>
    </ligand>
</feature>
<comment type="catalytic activity">
    <reaction evidence="14">
        <text>L-seryl-[protein] + ATP = O-phospho-L-seryl-[protein] + ADP + H(+)</text>
        <dbReference type="Rhea" id="RHEA:17989"/>
        <dbReference type="Rhea" id="RHEA-COMP:9863"/>
        <dbReference type="Rhea" id="RHEA-COMP:11604"/>
        <dbReference type="ChEBI" id="CHEBI:15378"/>
        <dbReference type="ChEBI" id="CHEBI:29999"/>
        <dbReference type="ChEBI" id="CHEBI:30616"/>
        <dbReference type="ChEBI" id="CHEBI:83421"/>
        <dbReference type="ChEBI" id="CHEBI:456216"/>
        <dbReference type="EC" id="2.7.11.1"/>
    </reaction>
</comment>
<comment type="catalytic activity">
    <reaction evidence="13">
        <text>L-threonyl-[protein] + ATP = O-phospho-L-threonyl-[protein] + ADP + H(+)</text>
        <dbReference type="Rhea" id="RHEA:46608"/>
        <dbReference type="Rhea" id="RHEA-COMP:11060"/>
        <dbReference type="Rhea" id="RHEA-COMP:11605"/>
        <dbReference type="ChEBI" id="CHEBI:15378"/>
        <dbReference type="ChEBI" id="CHEBI:30013"/>
        <dbReference type="ChEBI" id="CHEBI:30616"/>
        <dbReference type="ChEBI" id="CHEBI:61977"/>
        <dbReference type="ChEBI" id="CHEBI:456216"/>
        <dbReference type="EC" id="2.7.11.1"/>
    </reaction>
</comment>
<dbReference type="EMBL" id="CAJZBQ010000018">
    <property type="protein sequence ID" value="CAG9317745.1"/>
    <property type="molecule type" value="Genomic_DNA"/>
</dbReference>
<dbReference type="PROSITE" id="PS50011">
    <property type="entry name" value="PROTEIN_KINASE_DOM"/>
    <property type="match status" value="1"/>
</dbReference>
<dbReference type="InterPro" id="IPR008271">
    <property type="entry name" value="Ser/Thr_kinase_AS"/>
</dbReference>
<dbReference type="Pfam" id="PF13499">
    <property type="entry name" value="EF-hand_7"/>
    <property type="match status" value="2"/>
</dbReference>
<sequence>MGCCTSTKNKVNSSIKITSSRDIFTEQGIFVQLNRNTVEDVYEFGKSLGHGAYGEVRVVTRKGTNIERAVKIIPKEGDFQTKEFLNEVKMMKILGHPNTVQIYEYFDSPKKCYLVMELCKGGELLDELIERNHFHEYDAVLVMKQVFSAVSYLHSRNIIHRDLKPQNILLESKGNTSHIKISDFGAAMIYENNHNVSGIIGTPFFLAPEVIKGRYTSKCDLWSCGVILYLLLSGSFPFSGNSNNEIFKSILNGHYSFSGPQWLYISADAKDLISKLLCPEKSRLSAKDCLEHPWIVKRSRPYGDSDGTENVLINLRAYQCKSKLKSAIQMYIASQIASAEEISKLKEVFIAIDTNGDGKISKDELRNKCLSIMKESGTEGEVDKIMNEVDTDKNGFIDYNEFLRAALDKRLMNSRENLAAAFNMFDKDNSGAISADELRSVLGEGLDTTDNVWTEILDEADSNGNGEIDIKEFEALVMSKLW</sequence>
<dbReference type="InterPro" id="IPR011009">
    <property type="entry name" value="Kinase-like_dom_sf"/>
</dbReference>
<dbReference type="InterPro" id="IPR050205">
    <property type="entry name" value="CDPK_Ser/Thr_kinases"/>
</dbReference>
<keyword evidence="20" id="KW-1185">Reference proteome</keyword>